<dbReference type="STRING" id="1121279.SAMN02745887_00974"/>
<dbReference type="PANTHER" id="PTHR43303">
    <property type="entry name" value="NADPH DEHYDROGENASE C23G7.10C-RELATED"/>
    <property type="match status" value="1"/>
</dbReference>
<dbReference type="Gene3D" id="3.20.20.70">
    <property type="entry name" value="Aldolase class I"/>
    <property type="match status" value="1"/>
</dbReference>
<accession>A0A1K2HAS2</accession>
<proteinExistence type="predicted"/>
<keyword evidence="2" id="KW-0285">Flavoprotein</keyword>
<dbReference type="CDD" id="cd02932">
    <property type="entry name" value="OYE_YqiM_FMN"/>
    <property type="match status" value="1"/>
</dbReference>
<evidence type="ECO:0000256" key="1">
    <source>
        <dbReference type="ARBA" id="ARBA00001917"/>
    </source>
</evidence>
<dbReference type="RefSeq" id="WP_072427503.1">
    <property type="nucleotide sequence ID" value="NZ_FPKR01000003.1"/>
</dbReference>
<dbReference type="EMBL" id="FPKR01000003">
    <property type="protein sequence ID" value="SFZ73765.1"/>
    <property type="molecule type" value="Genomic_DNA"/>
</dbReference>
<keyword evidence="8" id="KW-1185">Reference proteome</keyword>
<evidence type="ECO:0000256" key="2">
    <source>
        <dbReference type="ARBA" id="ARBA00022630"/>
    </source>
</evidence>
<feature type="domain" description="NADH:flavin oxidoreductase/NADH oxidase N-terminal" evidence="6">
    <location>
        <begin position="4"/>
        <end position="338"/>
    </location>
</feature>
<sequence>MSRLFQPLTQRGLTLPNRIAVSPMCQYSAHDGLANDWHLVHLGAYASGGAGLVISEATAVRADGRISPQDLGIWSDAHIAPLARITRFIRSQGAVAGIQLAHAGRKASCFRPWAGRSGEVPLAEGGWTTVAPSALRFADNYPLPSALSEAEIAALVQDFANAARRALAAGFEMAEVHAAHGYLLHQFLSPLSNRRDDQYGGSFENRIRFLLEAVQAVRAVWPDSLPLWVRISATDWAEGGWTLEDSVALAERLRGLGVDLIDVSSGGMLATATIPLGPGYQVGFAERLRHGAGIATGAVGLITAAAQAEDILAQGKADMVLLGRELLRNPYWALNAAAELGEPAQWPPQYLRAAPVGSVARATLDYAAAPSAEGA</sequence>
<evidence type="ECO:0000313" key="8">
    <source>
        <dbReference type="Proteomes" id="UP000186513"/>
    </source>
</evidence>
<evidence type="ECO:0000259" key="6">
    <source>
        <dbReference type="Pfam" id="PF00724"/>
    </source>
</evidence>
<evidence type="ECO:0000256" key="5">
    <source>
        <dbReference type="ARBA" id="ARBA00023002"/>
    </source>
</evidence>
<organism evidence="7 8">
    <name type="scientific">Chitinimonas taiwanensis DSM 18899</name>
    <dbReference type="NCBI Taxonomy" id="1121279"/>
    <lineage>
        <taxon>Bacteria</taxon>
        <taxon>Pseudomonadati</taxon>
        <taxon>Pseudomonadota</taxon>
        <taxon>Betaproteobacteria</taxon>
        <taxon>Neisseriales</taxon>
        <taxon>Chitinibacteraceae</taxon>
        <taxon>Chitinimonas</taxon>
    </lineage>
</organism>
<dbReference type="Pfam" id="PF00724">
    <property type="entry name" value="Oxidored_FMN"/>
    <property type="match status" value="1"/>
</dbReference>
<dbReference type="AlphaFoldDB" id="A0A1K2HAS2"/>
<name>A0A1K2HAS2_9NEIS</name>
<dbReference type="InterPro" id="IPR013785">
    <property type="entry name" value="Aldolase_TIM"/>
</dbReference>
<dbReference type="Proteomes" id="UP000186513">
    <property type="component" value="Unassembled WGS sequence"/>
</dbReference>
<comment type="cofactor">
    <cofactor evidence="1">
        <name>FMN</name>
        <dbReference type="ChEBI" id="CHEBI:58210"/>
    </cofactor>
</comment>
<reference evidence="7 8" key="1">
    <citation type="submission" date="2016-11" db="EMBL/GenBank/DDBJ databases">
        <authorList>
            <person name="Jaros S."/>
            <person name="Januszkiewicz K."/>
            <person name="Wedrychowicz H."/>
        </authorList>
    </citation>
    <scope>NUCLEOTIDE SEQUENCE [LARGE SCALE GENOMIC DNA]</scope>
    <source>
        <strain evidence="7 8">DSM 18899</strain>
    </source>
</reference>
<keyword evidence="5" id="KW-0560">Oxidoreductase</keyword>
<evidence type="ECO:0000256" key="3">
    <source>
        <dbReference type="ARBA" id="ARBA00022643"/>
    </source>
</evidence>
<dbReference type="InterPro" id="IPR001155">
    <property type="entry name" value="OxRdtase_FMN_N"/>
</dbReference>
<protein>
    <submittedName>
        <fullName evidence="7">2,4-dienoyl-CoA reductase</fullName>
    </submittedName>
</protein>
<dbReference type="GO" id="GO:0010181">
    <property type="term" value="F:FMN binding"/>
    <property type="evidence" value="ECO:0007669"/>
    <property type="project" value="InterPro"/>
</dbReference>
<keyword evidence="4" id="KW-0521">NADP</keyword>
<evidence type="ECO:0000256" key="4">
    <source>
        <dbReference type="ARBA" id="ARBA00022857"/>
    </source>
</evidence>
<dbReference type="OrthoDB" id="8985337at2"/>
<dbReference type="InterPro" id="IPR044152">
    <property type="entry name" value="YqjM-like"/>
</dbReference>
<dbReference type="PANTHER" id="PTHR43303:SF4">
    <property type="entry name" value="NADPH DEHYDROGENASE C23G7.10C-RELATED"/>
    <property type="match status" value="1"/>
</dbReference>
<keyword evidence="3" id="KW-0288">FMN</keyword>
<evidence type="ECO:0000313" key="7">
    <source>
        <dbReference type="EMBL" id="SFZ73765.1"/>
    </source>
</evidence>
<gene>
    <name evidence="7" type="ORF">SAMN02745887_00974</name>
</gene>
<dbReference type="GO" id="GO:0050661">
    <property type="term" value="F:NADP binding"/>
    <property type="evidence" value="ECO:0007669"/>
    <property type="project" value="InterPro"/>
</dbReference>
<dbReference type="GO" id="GO:0003959">
    <property type="term" value="F:NADPH dehydrogenase activity"/>
    <property type="evidence" value="ECO:0007669"/>
    <property type="project" value="InterPro"/>
</dbReference>
<dbReference type="SUPFAM" id="SSF51395">
    <property type="entry name" value="FMN-linked oxidoreductases"/>
    <property type="match status" value="1"/>
</dbReference>